<keyword evidence="4" id="KW-1185">Reference proteome</keyword>
<feature type="non-terminal residue" evidence="3">
    <location>
        <position position="1"/>
    </location>
</feature>
<protein>
    <submittedName>
        <fullName evidence="3">Uncharacterized protein</fullName>
    </submittedName>
</protein>
<comment type="caution">
    <text evidence="3">The sequence shown here is derived from an EMBL/GenBank/DDBJ whole genome shotgun (WGS) entry which is preliminary data.</text>
</comment>
<proteinExistence type="predicted"/>
<evidence type="ECO:0000313" key="4">
    <source>
        <dbReference type="Proteomes" id="UP000215902"/>
    </source>
</evidence>
<dbReference type="GO" id="GO:0019902">
    <property type="term" value="F:phosphatase binding"/>
    <property type="evidence" value="ECO:0007669"/>
    <property type="project" value="TreeGrafter"/>
</dbReference>
<feature type="region of interest" description="Disordered" evidence="2">
    <location>
        <begin position="335"/>
        <end position="357"/>
    </location>
</feature>
<dbReference type="GO" id="GO:0031464">
    <property type="term" value="C:Cul4A-RING E3 ubiquitin ligase complex"/>
    <property type="evidence" value="ECO:0007669"/>
    <property type="project" value="InterPro"/>
</dbReference>
<dbReference type="Pfam" id="PF12463">
    <property type="entry name" value="DUF3689"/>
    <property type="match status" value="1"/>
</dbReference>
<dbReference type="PANTHER" id="PTHR31743">
    <property type="entry name" value="TRANSIENT RECEPTOR POTENTIAL CHANNEL 4-ASSOCIATED PROTEIN TCPC4AP"/>
    <property type="match status" value="1"/>
</dbReference>
<name>A0A267GXG4_9PLAT</name>
<evidence type="ECO:0000313" key="3">
    <source>
        <dbReference type="EMBL" id="PAA90705.1"/>
    </source>
</evidence>
<feature type="coiled-coil region" evidence="1">
    <location>
        <begin position="84"/>
        <end position="116"/>
    </location>
</feature>
<evidence type="ECO:0000256" key="1">
    <source>
        <dbReference type="SAM" id="Coils"/>
    </source>
</evidence>
<keyword evidence="1" id="KW-0175">Coiled coil</keyword>
<dbReference type="OrthoDB" id="1866965at2759"/>
<dbReference type="GO" id="GO:0006511">
    <property type="term" value="P:ubiquitin-dependent protein catabolic process"/>
    <property type="evidence" value="ECO:0007669"/>
    <property type="project" value="InterPro"/>
</dbReference>
<dbReference type="InterPro" id="IPR022162">
    <property type="entry name" value="TRPC4AP"/>
</dbReference>
<dbReference type="Proteomes" id="UP000215902">
    <property type="component" value="Unassembled WGS sequence"/>
</dbReference>
<reference evidence="3 4" key="1">
    <citation type="submission" date="2017-06" db="EMBL/GenBank/DDBJ databases">
        <title>A platform for efficient transgenesis in Macrostomum lignano, a flatworm model organism for stem cell research.</title>
        <authorList>
            <person name="Berezikov E."/>
        </authorList>
    </citation>
    <scope>NUCLEOTIDE SEQUENCE [LARGE SCALE GENOMIC DNA]</scope>
    <source>
        <strain evidence="3">DV1</strain>
        <tissue evidence="3">Whole organism</tissue>
    </source>
</reference>
<organism evidence="3 4">
    <name type="scientific">Macrostomum lignano</name>
    <dbReference type="NCBI Taxonomy" id="282301"/>
    <lineage>
        <taxon>Eukaryota</taxon>
        <taxon>Metazoa</taxon>
        <taxon>Spiralia</taxon>
        <taxon>Lophotrochozoa</taxon>
        <taxon>Platyhelminthes</taxon>
        <taxon>Rhabditophora</taxon>
        <taxon>Macrostomorpha</taxon>
        <taxon>Macrostomida</taxon>
        <taxon>Macrostomidae</taxon>
        <taxon>Macrostomum</taxon>
    </lineage>
</organism>
<sequence length="926" mass="103689">VKVPVSSREFEHSAFSSVLIMRSNSRIAGSVQASPAAEVNVTTLLRSRSTFGVGLNRMSDIPRTFLHQKQNQLQEMVYNPGANSQDQSEAVVALSRRRQQLQQQNLRQLMADLRATHQIKRLERAWLVDMRSTACFSRPPPPGGLQLPLYLQHFAKRCMPDAGVSLSPSMLLRSFIAQGGVQLLRQILVYDTLDSNAVVLQRPDTELSQLLRSKGQLIDLLCRLIVHRSQGDQHLGLAVLDSLISGTGGDHLVNYLFTCTGVSFLYGGSIQLLEDVFQHTNGLFMLNRVPKLEALVQRFTDDQLVQFTRILTLALSDGDQGADRPGGLLQAQLRQPGNQQLHADRRPMPNSGSICSNGNPRDSNLDCLLACPQFLPRMVQLMKYMALRCIPRYRGQPTESENWLTWIDRALDNAIIAGSQPPGAPLPPPPIWDSPALQGEDEVFGGFGRPPAPANQMPVSLFDRPLSFALHRCSQLHNLVSLCYVLGLLLGGRQRRRVQRRLAELRFAPALQDLFDMFLWRCHTAGSASTAAEAAAAMFGAPPVQLQQMELQRQRELVRQQQREHQHQLCECAPEVAVKIQLLRLIHSFCDHANWSHRRLLLCQSELAELRCINASLPAPDRVDGLTSVDRSLMCRKEPGLLVRMVEVLQHEPSTSTFRFWLARAVESYLRCQGAYCDQVLLIRRGLLSHVASTLIEVDSPSREVVQSGFDLLAELLKFNEQAVRELDGQLGETGSNRLCQLASANLVDSNMFLRSAMLSIDHFARITPATAIWCNRKSCLLARWANDDAKATVSYRMLRLLCLSSLTQENVSCLNTGLVVLVYAHRASKLPAYLAAIKRMDTLDERQLVFPNLSRGDCSSLKPIMANLLDLLAFWSDHYLNKERDSNALEKSSRIVFDEWKVIVATLSSRDATQDTSVAYYLSNR</sequence>
<dbReference type="STRING" id="282301.A0A267GXG4"/>
<dbReference type="AlphaFoldDB" id="A0A267GXG4"/>
<dbReference type="EMBL" id="NIVC01000104">
    <property type="protein sequence ID" value="PAA90705.1"/>
    <property type="molecule type" value="Genomic_DNA"/>
</dbReference>
<evidence type="ECO:0000256" key="2">
    <source>
        <dbReference type="SAM" id="MobiDB-lite"/>
    </source>
</evidence>
<dbReference type="PANTHER" id="PTHR31743:SF1">
    <property type="entry name" value="SHORT TRANSIENT RECEPTOR POTENTIAL CHANNEL 4-ASSOCIATED PROTEIN"/>
    <property type="match status" value="1"/>
</dbReference>
<gene>
    <name evidence="3" type="ORF">BOX15_Mlig031369g1</name>
</gene>
<accession>A0A267GXG4</accession>